<protein>
    <submittedName>
        <fullName evidence="2">Uncharacterized protein</fullName>
    </submittedName>
</protein>
<proteinExistence type="predicted"/>
<keyword evidence="1" id="KW-0472">Membrane</keyword>
<evidence type="ECO:0000313" key="2">
    <source>
        <dbReference type="EMBL" id="TRZ12789.1"/>
    </source>
</evidence>
<evidence type="ECO:0000256" key="1">
    <source>
        <dbReference type="SAM" id="Phobius"/>
    </source>
</evidence>
<dbReference type="EMBL" id="SWJQ01000566">
    <property type="protein sequence ID" value="TRZ12789.1"/>
    <property type="molecule type" value="Genomic_DNA"/>
</dbReference>
<organism evidence="2 3">
    <name type="scientific">Zosterops borbonicus</name>
    <dbReference type="NCBI Taxonomy" id="364589"/>
    <lineage>
        <taxon>Eukaryota</taxon>
        <taxon>Metazoa</taxon>
        <taxon>Chordata</taxon>
        <taxon>Craniata</taxon>
        <taxon>Vertebrata</taxon>
        <taxon>Euteleostomi</taxon>
        <taxon>Archelosauria</taxon>
        <taxon>Archosauria</taxon>
        <taxon>Dinosauria</taxon>
        <taxon>Saurischia</taxon>
        <taxon>Theropoda</taxon>
        <taxon>Coelurosauria</taxon>
        <taxon>Aves</taxon>
        <taxon>Neognathae</taxon>
        <taxon>Neoaves</taxon>
        <taxon>Telluraves</taxon>
        <taxon>Australaves</taxon>
        <taxon>Passeriformes</taxon>
        <taxon>Sylvioidea</taxon>
        <taxon>Zosteropidae</taxon>
        <taxon>Zosterops</taxon>
    </lineage>
</organism>
<feature type="non-terminal residue" evidence="2">
    <location>
        <position position="1"/>
    </location>
</feature>
<sequence>VFFFSVLLYVGQTQICFFFLGLLFFLGRRPGCLSSLSLALLGIPGTKHCAKAAPILAATACPGQEVGRDQKIHLTPAP</sequence>
<dbReference type="Proteomes" id="UP000796761">
    <property type="component" value="Unassembled WGS sequence"/>
</dbReference>
<gene>
    <name evidence="2" type="ORF">HGM15179_014313</name>
</gene>
<feature type="transmembrane region" description="Helical" evidence="1">
    <location>
        <begin position="6"/>
        <end position="26"/>
    </location>
</feature>
<keyword evidence="3" id="KW-1185">Reference proteome</keyword>
<dbReference type="AlphaFoldDB" id="A0A8K1G7B5"/>
<name>A0A8K1G7B5_9PASS</name>
<evidence type="ECO:0000313" key="3">
    <source>
        <dbReference type="Proteomes" id="UP000796761"/>
    </source>
</evidence>
<accession>A0A8K1G7B5</accession>
<keyword evidence="1" id="KW-1133">Transmembrane helix</keyword>
<feature type="non-terminal residue" evidence="2">
    <location>
        <position position="78"/>
    </location>
</feature>
<comment type="caution">
    <text evidence="2">The sequence shown here is derived from an EMBL/GenBank/DDBJ whole genome shotgun (WGS) entry which is preliminary data.</text>
</comment>
<keyword evidence="1" id="KW-0812">Transmembrane</keyword>
<reference evidence="2" key="1">
    <citation type="submission" date="2019-04" db="EMBL/GenBank/DDBJ databases">
        <title>Genome assembly of Zosterops borbonicus 15179.</title>
        <authorList>
            <person name="Leroy T."/>
            <person name="Anselmetti Y."/>
            <person name="Tilak M.-K."/>
            <person name="Nabholz B."/>
        </authorList>
    </citation>
    <scope>NUCLEOTIDE SEQUENCE</scope>
    <source>
        <strain evidence="2">HGM_15179</strain>
        <tissue evidence="2">Muscle</tissue>
    </source>
</reference>